<organism evidence="8 9">
    <name type="scientific">Emiliania huxleyi (strain CCMP1516)</name>
    <dbReference type="NCBI Taxonomy" id="280463"/>
    <lineage>
        <taxon>Eukaryota</taxon>
        <taxon>Haptista</taxon>
        <taxon>Haptophyta</taxon>
        <taxon>Prymnesiophyceae</taxon>
        <taxon>Isochrysidales</taxon>
        <taxon>Noelaerhabdaceae</taxon>
        <taxon>Emiliania</taxon>
    </lineage>
</organism>
<evidence type="ECO:0000256" key="3">
    <source>
        <dbReference type="ARBA" id="ARBA00022989"/>
    </source>
</evidence>
<dbReference type="InterPro" id="IPR006634">
    <property type="entry name" value="TLC-dom"/>
</dbReference>
<dbReference type="SMART" id="SM00724">
    <property type="entry name" value="TLC"/>
    <property type="match status" value="1"/>
</dbReference>
<evidence type="ECO:0000256" key="6">
    <source>
        <dbReference type="SAM" id="Phobius"/>
    </source>
</evidence>
<feature type="transmembrane region" description="Helical" evidence="6">
    <location>
        <begin position="20"/>
        <end position="43"/>
    </location>
</feature>
<dbReference type="eggNOG" id="ENOG502SABS">
    <property type="taxonomic scope" value="Eukaryota"/>
</dbReference>
<evidence type="ECO:0000256" key="4">
    <source>
        <dbReference type="ARBA" id="ARBA00023136"/>
    </source>
</evidence>
<evidence type="ECO:0000256" key="5">
    <source>
        <dbReference type="PROSITE-ProRule" id="PRU00205"/>
    </source>
</evidence>
<dbReference type="AlphaFoldDB" id="A0A0D3JXS7"/>
<dbReference type="HOGENOM" id="CLU_638488_0_0_1"/>
<sequence>MGGLLSSLPPLEASMTSPFSVLVCTLCWELLYQTLGLFFQLAAPRLVLRSHSKGYSSMANHGHSYACALIHAVVVTARGLQHLAGLVGAPAEVQMMSPMGPGEPGYELAHPTQLTNLLFFSWLCYDICHIISWYPQLGGADTVAHHVGFAIVSAIHGLTGCLPLPFAWLITTELSSPFLNIRWFLINSGRGDTGMMHATNVAFALSFFLSRVLLYGVGVVHLALHTPHLFSAALRPRLSPYLAAIVCAQILFGYGLNLTWASKIYKMATATRQGGAGRPDEREPLNAADGAPVKTPIKANLSPNQPAMRMAASARLAGGGADDAVVPTFCFKIEAVLGMRFCEPEQLIAKKRRNRLAAADKAVCYLTRGTFKEDSNDAGFTDTRWVELEELYENCGKTPLKNALKKYRKAEEEDVDAAIADFEEGVEHEG</sequence>
<evidence type="ECO:0000313" key="8">
    <source>
        <dbReference type="EnsemblProtists" id="EOD28312"/>
    </source>
</evidence>
<reference evidence="9" key="1">
    <citation type="journal article" date="2013" name="Nature">
        <title>Pan genome of the phytoplankton Emiliania underpins its global distribution.</title>
        <authorList>
            <person name="Read B.A."/>
            <person name="Kegel J."/>
            <person name="Klute M.J."/>
            <person name="Kuo A."/>
            <person name="Lefebvre S.C."/>
            <person name="Maumus F."/>
            <person name="Mayer C."/>
            <person name="Miller J."/>
            <person name="Monier A."/>
            <person name="Salamov A."/>
            <person name="Young J."/>
            <person name="Aguilar M."/>
            <person name="Claverie J.M."/>
            <person name="Frickenhaus S."/>
            <person name="Gonzalez K."/>
            <person name="Herman E.K."/>
            <person name="Lin Y.C."/>
            <person name="Napier J."/>
            <person name="Ogata H."/>
            <person name="Sarno A.F."/>
            <person name="Shmutz J."/>
            <person name="Schroeder D."/>
            <person name="de Vargas C."/>
            <person name="Verret F."/>
            <person name="von Dassow P."/>
            <person name="Valentin K."/>
            <person name="Van de Peer Y."/>
            <person name="Wheeler G."/>
            <person name="Dacks J.B."/>
            <person name="Delwiche C.F."/>
            <person name="Dyhrman S.T."/>
            <person name="Glockner G."/>
            <person name="John U."/>
            <person name="Richards T."/>
            <person name="Worden A.Z."/>
            <person name="Zhang X."/>
            <person name="Grigoriev I.V."/>
            <person name="Allen A.E."/>
            <person name="Bidle K."/>
            <person name="Borodovsky M."/>
            <person name="Bowler C."/>
            <person name="Brownlee C."/>
            <person name="Cock J.M."/>
            <person name="Elias M."/>
            <person name="Gladyshev V.N."/>
            <person name="Groth M."/>
            <person name="Guda C."/>
            <person name="Hadaegh A."/>
            <person name="Iglesias-Rodriguez M.D."/>
            <person name="Jenkins J."/>
            <person name="Jones B.M."/>
            <person name="Lawson T."/>
            <person name="Leese F."/>
            <person name="Lindquist E."/>
            <person name="Lobanov A."/>
            <person name="Lomsadze A."/>
            <person name="Malik S.B."/>
            <person name="Marsh M.E."/>
            <person name="Mackinder L."/>
            <person name="Mock T."/>
            <person name="Mueller-Roeber B."/>
            <person name="Pagarete A."/>
            <person name="Parker M."/>
            <person name="Probert I."/>
            <person name="Quesneville H."/>
            <person name="Raines C."/>
            <person name="Rensing S.A."/>
            <person name="Riano-Pachon D.M."/>
            <person name="Richier S."/>
            <person name="Rokitta S."/>
            <person name="Shiraiwa Y."/>
            <person name="Soanes D.M."/>
            <person name="van der Giezen M."/>
            <person name="Wahlund T.M."/>
            <person name="Williams B."/>
            <person name="Wilson W."/>
            <person name="Wolfe G."/>
            <person name="Wurch L.L."/>
        </authorList>
    </citation>
    <scope>NUCLEOTIDE SEQUENCE</scope>
</reference>
<dbReference type="KEGG" id="ehx:EMIHUDRAFT_463067"/>
<evidence type="ECO:0000313" key="9">
    <source>
        <dbReference type="Proteomes" id="UP000013827"/>
    </source>
</evidence>
<dbReference type="GO" id="GO:0005783">
    <property type="term" value="C:endoplasmic reticulum"/>
    <property type="evidence" value="ECO:0007669"/>
    <property type="project" value="TreeGrafter"/>
</dbReference>
<dbReference type="RefSeq" id="XP_005780741.1">
    <property type="nucleotide sequence ID" value="XM_005780684.1"/>
</dbReference>
<dbReference type="EnsemblProtists" id="EOD28312">
    <property type="protein sequence ID" value="EOD28312"/>
    <property type="gene ID" value="EMIHUDRAFT_463067"/>
</dbReference>
<dbReference type="GeneID" id="17273857"/>
<dbReference type="Pfam" id="PF03798">
    <property type="entry name" value="TRAM_LAG1_CLN8"/>
    <property type="match status" value="1"/>
</dbReference>
<comment type="subcellular location">
    <subcellularLocation>
        <location evidence="1">Membrane</location>
        <topology evidence="1">Multi-pass membrane protein</topology>
    </subcellularLocation>
</comment>
<dbReference type="PaxDb" id="2903-EOD28312"/>
<dbReference type="GO" id="GO:0016020">
    <property type="term" value="C:membrane"/>
    <property type="evidence" value="ECO:0007669"/>
    <property type="project" value="UniProtKB-SubCell"/>
</dbReference>
<dbReference type="InterPro" id="IPR050846">
    <property type="entry name" value="TLCD"/>
</dbReference>
<feature type="transmembrane region" description="Helical" evidence="6">
    <location>
        <begin position="241"/>
        <end position="260"/>
    </location>
</feature>
<keyword evidence="4 5" id="KW-0472">Membrane</keyword>
<feature type="domain" description="TLC" evidence="7">
    <location>
        <begin position="57"/>
        <end position="273"/>
    </location>
</feature>
<evidence type="ECO:0000256" key="2">
    <source>
        <dbReference type="ARBA" id="ARBA00022692"/>
    </source>
</evidence>
<keyword evidence="2 5" id="KW-0812">Transmembrane</keyword>
<dbReference type="PANTHER" id="PTHR13439:SF0">
    <property type="entry name" value="TOPOISOMERASE I DAMAGE AFFECTED PROTEIN 4"/>
    <property type="match status" value="1"/>
</dbReference>
<accession>A0A0D3JXS7</accession>
<keyword evidence="3 6" id="KW-1133">Transmembrane helix</keyword>
<dbReference type="PROSITE" id="PS50922">
    <property type="entry name" value="TLC"/>
    <property type="match status" value="1"/>
</dbReference>
<dbReference type="GO" id="GO:0055088">
    <property type="term" value="P:lipid homeostasis"/>
    <property type="evidence" value="ECO:0007669"/>
    <property type="project" value="TreeGrafter"/>
</dbReference>
<proteinExistence type="predicted"/>
<reference evidence="8" key="2">
    <citation type="submission" date="2024-10" db="UniProtKB">
        <authorList>
            <consortium name="EnsemblProtists"/>
        </authorList>
    </citation>
    <scope>IDENTIFICATION</scope>
</reference>
<dbReference type="Proteomes" id="UP000013827">
    <property type="component" value="Unassembled WGS sequence"/>
</dbReference>
<evidence type="ECO:0000256" key="1">
    <source>
        <dbReference type="ARBA" id="ARBA00004141"/>
    </source>
</evidence>
<feature type="transmembrane region" description="Helical" evidence="6">
    <location>
        <begin position="200"/>
        <end position="221"/>
    </location>
</feature>
<dbReference type="PANTHER" id="PTHR13439">
    <property type="entry name" value="CT120 PROTEIN"/>
    <property type="match status" value="1"/>
</dbReference>
<name>A0A0D3JXS7_EMIH1</name>
<evidence type="ECO:0000259" key="7">
    <source>
        <dbReference type="PROSITE" id="PS50922"/>
    </source>
</evidence>
<keyword evidence="9" id="KW-1185">Reference proteome</keyword>
<protein>
    <recommendedName>
        <fullName evidence="7">TLC domain-containing protein</fullName>
    </recommendedName>
</protein>